<dbReference type="Gene3D" id="3.40.630.30">
    <property type="match status" value="1"/>
</dbReference>
<dbReference type="PANTHER" id="PTHR43877">
    <property type="entry name" value="AMINOALKYLPHOSPHONATE N-ACETYLTRANSFERASE-RELATED-RELATED"/>
    <property type="match status" value="1"/>
</dbReference>
<dbReference type="PROSITE" id="PS51186">
    <property type="entry name" value="GNAT"/>
    <property type="match status" value="1"/>
</dbReference>
<dbReference type="InterPro" id="IPR000182">
    <property type="entry name" value="GNAT_dom"/>
</dbReference>
<dbReference type="InterPro" id="IPR016181">
    <property type="entry name" value="Acyl_CoA_acyltransferase"/>
</dbReference>
<proteinExistence type="predicted"/>
<gene>
    <name evidence="4" type="ORF">G4Z14_05135</name>
</gene>
<sequence>MIVRHAAPDDAEAMSGLLNRIIAIGGTTAHQVPKSALQVRQDYIDGPDCVTSVVAAEAGKILGWQAVGWWQGDAHIGTFVEPGIQARGIGAALFAQTLIAARRAGLRTLHASIRHDNVPGLAYYARIGFRDHATDPGFALKDGTTVGRVHRRLDL</sequence>
<evidence type="ECO:0000313" key="4">
    <source>
        <dbReference type="EMBL" id="NEY89676.1"/>
    </source>
</evidence>
<evidence type="ECO:0000256" key="2">
    <source>
        <dbReference type="ARBA" id="ARBA00023315"/>
    </source>
</evidence>
<dbReference type="GO" id="GO:0016747">
    <property type="term" value="F:acyltransferase activity, transferring groups other than amino-acyl groups"/>
    <property type="evidence" value="ECO:0007669"/>
    <property type="project" value="InterPro"/>
</dbReference>
<dbReference type="Pfam" id="PF00583">
    <property type="entry name" value="Acetyltransf_1"/>
    <property type="match status" value="1"/>
</dbReference>
<comment type="caution">
    <text evidence="4">The sequence shown here is derived from an EMBL/GenBank/DDBJ whole genome shotgun (WGS) entry which is preliminary data.</text>
</comment>
<keyword evidence="2" id="KW-0012">Acyltransferase</keyword>
<accession>A0A6M0QQQ5</accession>
<dbReference type="EMBL" id="JAAIVJ010000002">
    <property type="protein sequence ID" value="NEY89676.1"/>
    <property type="molecule type" value="Genomic_DNA"/>
</dbReference>
<keyword evidence="5" id="KW-1185">Reference proteome</keyword>
<dbReference type="InterPro" id="IPR050832">
    <property type="entry name" value="Bact_Acetyltransf"/>
</dbReference>
<evidence type="ECO:0000256" key="1">
    <source>
        <dbReference type="ARBA" id="ARBA00022679"/>
    </source>
</evidence>
<dbReference type="Proteomes" id="UP000477782">
    <property type="component" value="Unassembled WGS sequence"/>
</dbReference>
<organism evidence="4 5">
    <name type="scientific">Tabrizicola oligotrophica</name>
    <dbReference type="NCBI Taxonomy" id="2710650"/>
    <lineage>
        <taxon>Bacteria</taxon>
        <taxon>Pseudomonadati</taxon>
        <taxon>Pseudomonadota</taxon>
        <taxon>Alphaproteobacteria</taxon>
        <taxon>Rhodobacterales</taxon>
        <taxon>Paracoccaceae</taxon>
        <taxon>Tabrizicola</taxon>
    </lineage>
</organism>
<dbReference type="CDD" id="cd04301">
    <property type="entry name" value="NAT_SF"/>
    <property type="match status" value="1"/>
</dbReference>
<dbReference type="SUPFAM" id="SSF55729">
    <property type="entry name" value="Acyl-CoA N-acyltransferases (Nat)"/>
    <property type="match status" value="1"/>
</dbReference>
<protein>
    <submittedName>
        <fullName evidence="4">GNAT family N-acetyltransferase</fullName>
    </submittedName>
</protein>
<evidence type="ECO:0000259" key="3">
    <source>
        <dbReference type="PROSITE" id="PS51186"/>
    </source>
</evidence>
<name>A0A6M0QQQ5_9RHOB</name>
<dbReference type="RefSeq" id="WP_164623717.1">
    <property type="nucleotide sequence ID" value="NZ_JAAIVJ010000002.1"/>
</dbReference>
<dbReference type="AlphaFoldDB" id="A0A6M0QQQ5"/>
<keyword evidence="1 4" id="KW-0808">Transferase</keyword>
<evidence type="ECO:0000313" key="5">
    <source>
        <dbReference type="Proteomes" id="UP000477782"/>
    </source>
</evidence>
<feature type="domain" description="N-acetyltransferase" evidence="3">
    <location>
        <begin position="1"/>
        <end position="155"/>
    </location>
</feature>
<reference evidence="4 5" key="1">
    <citation type="submission" date="2020-02" db="EMBL/GenBank/DDBJ databases">
        <authorList>
            <person name="Chen W.-M."/>
        </authorList>
    </citation>
    <scope>NUCLEOTIDE SEQUENCE [LARGE SCALE GENOMIC DNA]</scope>
    <source>
        <strain evidence="4 5">KMS-5</strain>
    </source>
</reference>